<comment type="caution">
    <text evidence="2">The sequence shown here is derived from an EMBL/GenBank/DDBJ whole genome shotgun (WGS) entry which is preliminary data.</text>
</comment>
<dbReference type="Proteomes" id="UP000003571">
    <property type="component" value="Unassembled WGS sequence"/>
</dbReference>
<dbReference type="PATRIC" id="fig|907348.3.peg.386"/>
<gene>
    <name evidence="2" type="ORF">TresaDRAFT_2323</name>
</gene>
<evidence type="ECO:0000313" key="2">
    <source>
        <dbReference type="EMBL" id="EIC02800.1"/>
    </source>
</evidence>
<keyword evidence="3" id="KW-1185">Reference proteome</keyword>
<proteinExistence type="inferred from homology"/>
<dbReference type="OrthoDB" id="9798192at2"/>
<dbReference type="InterPro" id="IPR002053">
    <property type="entry name" value="Glyco_hydro_25"/>
</dbReference>
<evidence type="ECO:0000313" key="3">
    <source>
        <dbReference type="Proteomes" id="UP000003571"/>
    </source>
</evidence>
<accession>H7EHV7</accession>
<dbReference type="Pfam" id="PF01183">
    <property type="entry name" value="Glyco_hydro_25"/>
    <property type="match status" value="1"/>
</dbReference>
<dbReference type="EMBL" id="AGRW01000031">
    <property type="protein sequence ID" value="EIC02800.1"/>
    <property type="molecule type" value="Genomic_DNA"/>
</dbReference>
<dbReference type="GO" id="GO:0003796">
    <property type="term" value="F:lysozyme activity"/>
    <property type="evidence" value="ECO:0007669"/>
    <property type="project" value="InterPro"/>
</dbReference>
<dbReference type="GO" id="GO:0016052">
    <property type="term" value="P:carbohydrate catabolic process"/>
    <property type="evidence" value="ECO:0007669"/>
    <property type="project" value="TreeGrafter"/>
</dbReference>
<evidence type="ECO:0000256" key="1">
    <source>
        <dbReference type="ARBA" id="ARBA00010646"/>
    </source>
</evidence>
<dbReference type="RefSeq" id="WP_002702348.1">
    <property type="nucleotide sequence ID" value="NZ_AGRW01000031.1"/>
</dbReference>
<dbReference type="GO" id="GO:0016998">
    <property type="term" value="P:cell wall macromolecule catabolic process"/>
    <property type="evidence" value="ECO:0007669"/>
    <property type="project" value="InterPro"/>
</dbReference>
<dbReference type="InterPro" id="IPR017853">
    <property type="entry name" value="GH"/>
</dbReference>
<reference evidence="2 3" key="1">
    <citation type="submission" date="2011-09" db="EMBL/GenBank/DDBJ databases">
        <title>The draft genome of Treponema saccharophilum DSM 2985.</title>
        <authorList>
            <consortium name="US DOE Joint Genome Institute (JGI-PGF)"/>
            <person name="Lucas S."/>
            <person name="Copeland A."/>
            <person name="Lapidus A."/>
            <person name="Glavina del Rio T."/>
            <person name="Dalin E."/>
            <person name="Tice H."/>
            <person name="Bruce D."/>
            <person name="Goodwin L."/>
            <person name="Pitluck S."/>
            <person name="Peters L."/>
            <person name="Kyrpides N."/>
            <person name="Mavromatis K."/>
            <person name="Ivanova N."/>
            <person name="Markowitz V."/>
            <person name="Cheng J.-F."/>
            <person name="Hugenholtz P."/>
            <person name="Woyke T."/>
            <person name="Wu D."/>
            <person name="Gronow S."/>
            <person name="Wellnitz S."/>
            <person name="Brambilla E."/>
            <person name="Klenk H.-P."/>
            <person name="Eisen J.A."/>
        </authorList>
    </citation>
    <scope>NUCLEOTIDE SEQUENCE [LARGE SCALE GENOMIC DNA]</scope>
    <source>
        <strain evidence="2 3">DSM 2985</strain>
    </source>
</reference>
<dbReference type="PROSITE" id="PS51904">
    <property type="entry name" value="GLYCOSYL_HYDROL_F25_2"/>
    <property type="match status" value="1"/>
</dbReference>
<protein>
    <submittedName>
        <fullName evidence="2">Glycoside hydrolase family 25</fullName>
    </submittedName>
</protein>
<dbReference type="PANTHER" id="PTHR34135:SF2">
    <property type="entry name" value="LYSOZYME"/>
    <property type="match status" value="1"/>
</dbReference>
<dbReference type="AlphaFoldDB" id="H7EHV7"/>
<keyword evidence="2" id="KW-0378">Hydrolase</keyword>
<name>H7EHV7_9SPIR</name>
<dbReference type="Gene3D" id="3.20.20.80">
    <property type="entry name" value="Glycosidases"/>
    <property type="match status" value="1"/>
</dbReference>
<organism evidence="2 3">
    <name type="scientific">Treponema saccharophilum DSM 2985</name>
    <dbReference type="NCBI Taxonomy" id="907348"/>
    <lineage>
        <taxon>Bacteria</taxon>
        <taxon>Pseudomonadati</taxon>
        <taxon>Spirochaetota</taxon>
        <taxon>Spirochaetia</taxon>
        <taxon>Spirochaetales</taxon>
        <taxon>Treponemataceae</taxon>
        <taxon>Treponema</taxon>
    </lineage>
</organism>
<dbReference type="SUPFAM" id="SSF51445">
    <property type="entry name" value="(Trans)glycosidases"/>
    <property type="match status" value="1"/>
</dbReference>
<dbReference type="GO" id="GO:0009253">
    <property type="term" value="P:peptidoglycan catabolic process"/>
    <property type="evidence" value="ECO:0007669"/>
    <property type="project" value="InterPro"/>
</dbReference>
<sequence>MDFSSLTKRLDAINKPAIHSLIVNFSGIDENFHENVKNAIEAGFDVGVYVYSQAINEEEALEEAELVLNEIKDYEITLPIVYDPESVGWDTARTDDVQPSVFNNNTIVFCEKIREAGYEPMIYANHIWEAFILDMGRLRDYKFWYADYEDSPQLPYDFEFWQYTSTMKVNGINKECDADIWIRPREVPASSGL</sequence>
<dbReference type="STRING" id="907348.TresaDRAFT_2323"/>
<dbReference type="PANTHER" id="PTHR34135">
    <property type="entry name" value="LYSOZYME"/>
    <property type="match status" value="1"/>
</dbReference>
<dbReference type="eggNOG" id="COG3757">
    <property type="taxonomic scope" value="Bacteria"/>
</dbReference>
<comment type="similarity">
    <text evidence="1">Belongs to the glycosyl hydrolase 25 family.</text>
</comment>